<name>A0A8K0NXZ3_LADFU</name>
<reference evidence="1" key="2">
    <citation type="submission" date="2017-10" db="EMBL/GenBank/DDBJ databases">
        <title>Ladona fulva Genome sequencing and assembly.</title>
        <authorList>
            <person name="Murali S."/>
            <person name="Richards S."/>
            <person name="Bandaranaike D."/>
            <person name="Bellair M."/>
            <person name="Blankenburg K."/>
            <person name="Chao H."/>
            <person name="Dinh H."/>
            <person name="Doddapaneni H."/>
            <person name="Dugan-Rocha S."/>
            <person name="Elkadiri S."/>
            <person name="Gnanaolivu R."/>
            <person name="Hernandez B."/>
            <person name="Skinner E."/>
            <person name="Javaid M."/>
            <person name="Lee S."/>
            <person name="Li M."/>
            <person name="Ming W."/>
            <person name="Munidasa M."/>
            <person name="Muniz J."/>
            <person name="Nguyen L."/>
            <person name="Hughes D."/>
            <person name="Osuji N."/>
            <person name="Pu L.-L."/>
            <person name="Puazo M."/>
            <person name="Qu C."/>
            <person name="Quiroz J."/>
            <person name="Raj R."/>
            <person name="Weissenberger G."/>
            <person name="Xin Y."/>
            <person name="Zou X."/>
            <person name="Han Y."/>
            <person name="Worley K."/>
            <person name="Muzny D."/>
            <person name="Gibbs R."/>
        </authorList>
    </citation>
    <scope>NUCLEOTIDE SEQUENCE</scope>
    <source>
        <strain evidence="1">Sampled in the wild</strain>
    </source>
</reference>
<comment type="caution">
    <text evidence="1">The sequence shown here is derived from an EMBL/GenBank/DDBJ whole genome shotgun (WGS) entry which is preliminary data.</text>
</comment>
<dbReference type="Proteomes" id="UP000792457">
    <property type="component" value="Unassembled WGS sequence"/>
</dbReference>
<protein>
    <submittedName>
        <fullName evidence="1">Uncharacterized protein</fullName>
    </submittedName>
</protein>
<gene>
    <name evidence="1" type="ORF">J437_LFUL007398</name>
</gene>
<organism evidence="1 2">
    <name type="scientific">Ladona fulva</name>
    <name type="common">Scarce chaser dragonfly</name>
    <name type="synonym">Libellula fulva</name>
    <dbReference type="NCBI Taxonomy" id="123851"/>
    <lineage>
        <taxon>Eukaryota</taxon>
        <taxon>Metazoa</taxon>
        <taxon>Ecdysozoa</taxon>
        <taxon>Arthropoda</taxon>
        <taxon>Hexapoda</taxon>
        <taxon>Insecta</taxon>
        <taxon>Pterygota</taxon>
        <taxon>Palaeoptera</taxon>
        <taxon>Odonata</taxon>
        <taxon>Epiprocta</taxon>
        <taxon>Anisoptera</taxon>
        <taxon>Libelluloidea</taxon>
        <taxon>Libellulidae</taxon>
        <taxon>Ladona</taxon>
    </lineage>
</organism>
<keyword evidence="2" id="KW-1185">Reference proteome</keyword>
<reference evidence="1" key="1">
    <citation type="submission" date="2013-04" db="EMBL/GenBank/DDBJ databases">
        <authorList>
            <person name="Qu J."/>
            <person name="Murali S.C."/>
            <person name="Bandaranaike D."/>
            <person name="Bellair M."/>
            <person name="Blankenburg K."/>
            <person name="Chao H."/>
            <person name="Dinh H."/>
            <person name="Doddapaneni H."/>
            <person name="Downs B."/>
            <person name="Dugan-Rocha S."/>
            <person name="Elkadiri S."/>
            <person name="Gnanaolivu R.D."/>
            <person name="Hernandez B."/>
            <person name="Javaid M."/>
            <person name="Jayaseelan J.C."/>
            <person name="Lee S."/>
            <person name="Li M."/>
            <person name="Ming W."/>
            <person name="Munidasa M."/>
            <person name="Muniz J."/>
            <person name="Nguyen L."/>
            <person name="Ongeri F."/>
            <person name="Osuji N."/>
            <person name="Pu L.-L."/>
            <person name="Puazo M."/>
            <person name="Qu C."/>
            <person name="Quiroz J."/>
            <person name="Raj R."/>
            <person name="Weissenberger G."/>
            <person name="Xin Y."/>
            <person name="Zou X."/>
            <person name="Han Y."/>
            <person name="Richards S."/>
            <person name="Worley K."/>
            <person name="Muzny D."/>
            <person name="Gibbs R."/>
        </authorList>
    </citation>
    <scope>NUCLEOTIDE SEQUENCE</scope>
    <source>
        <strain evidence="1">Sampled in the wild</strain>
    </source>
</reference>
<evidence type="ECO:0000313" key="1">
    <source>
        <dbReference type="EMBL" id="KAG8226161.1"/>
    </source>
</evidence>
<evidence type="ECO:0000313" key="2">
    <source>
        <dbReference type="Proteomes" id="UP000792457"/>
    </source>
</evidence>
<dbReference type="EMBL" id="KZ308270">
    <property type="protein sequence ID" value="KAG8226161.1"/>
    <property type="molecule type" value="Genomic_DNA"/>
</dbReference>
<accession>A0A8K0NXZ3</accession>
<sequence>MQMLSKKGLDVRDIEIEYKIKRRKYNKLIRDKKQKSWEKYVEMEFGKSPWNNPYKIAMEKRKPRQVAAAIGCEGVTWLESSRVLLDTLIIDDNEIGEEEYHWNIRNEVRRNRSYSQEIKLSEVETIVKNLKNNKAP</sequence>
<proteinExistence type="predicted"/>
<dbReference type="AlphaFoldDB" id="A0A8K0NXZ3"/>